<keyword evidence="4" id="KW-0812">Transmembrane</keyword>
<evidence type="ECO:0000256" key="2">
    <source>
        <dbReference type="ARBA" id="ARBA00022448"/>
    </source>
</evidence>
<dbReference type="PANTHER" id="PTHR34229:SF1">
    <property type="entry name" value="METAL TRANSPORT PROTEIN HI_1621-RELATED"/>
    <property type="match status" value="1"/>
</dbReference>
<dbReference type="InterPro" id="IPR002751">
    <property type="entry name" value="CbiM/NikMN"/>
</dbReference>
<keyword evidence="6" id="KW-0472">Membrane</keyword>
<proteinExistence type="predicted"/>
<sequence>MHLSDGVLSLPAVTVTSIAAGGMLLHSMKGIKEEEIAKISLMTATFFTFSLISIPIGPSSVHPLLAGLLGIVLGRRSSIAIFVGLLLQALFFQHGGLTTLGMNTLLIALPAMVSFKIFSLYSKKISVYILGSFIGSFATVLSVLLLVVVLFFSNATYSEGFLSVINLLVLSHLPLLVIEGFLTAFAVGFIHRIRPNMLGTYIS</sequence>
<dbReference type="EMBL" id="CP009687">
    <property type="protein sequence ID" value="AKL97238.1"/>
    <property type="molecule type" value="Genomic_DNA"/>
</dbReference>
<protein>
    <submittedName>
        <fullName evidence="7">Cobalamin (Vitamin B12) biosynthesis CbiM protein CbiM</fullName>
    </submittedName>
</protein>
<keyword evidence="8" id="KW-1185">Reference proteome</keyword>
<dbReference type="AlphaFoldDB" id="A0A0D8I8A4"/>
<gene>
    <name evidence="7" type="primary">cbiM2</name>
    <name evidence="7" type="ORF">CACET_c38100</name>
</gene>
<keyword evidence="3" id="KW-1003">Cell membrane</keyword>
<keyword evidence="5" id="KW-1133">Transmembrane helix</keyword>
<dbReference type="Gene3D" id="1.10.1760.20">
    <property type="match status" value="1"/>
</dbReference>
<organism evidence="7 8">
    <name type="scientific">Clostridium aceticum</name>
    <dbReference type="NCBI Taxonomy" id="84022"/>
    <lineage>
        <taxon>Bacteria</taxon>
        <taxon>Bacillati</taxon>
        <taxon>Bacillota</taxon>
        <taxon>Clostridia</taxon>
        <taxon>Eubacteriales</taxon>
        <taxon>Clostridiaceae</taxon>
        <taxon>Clostridium</taxon>
    </lineage>
</organism>
<dbReference type="KEGG" id="cace:CACET_c38100"/>
<accession>A0A0D8I8A4</accession>
<comment type="subcellular location">
    <subcellularLocation>
        <location evidence="1">Cell membrane</location>
        <topology evidence="1">Multi-pass membrane protein</topology>
    </subcellularLocation>
</comment>
<name>A0A0D8I8A4_9CLOT</name>
<dbReference type="PATRIC" id="fig|84022.5.peg.1059"/>
<dbReference type="RefSeq" id="WP_044825574.1">
    <property type="nucleotide sequence ID" value="NZ_CP009687.1"/>
</dbReference>
<evidence type="ECO:0000256" key="4">
    <source>
        <dbReference type="ARBA" id="ARBA00022692"/>
    </source>
</evidence>
<dbReference type="NCBIfam" id="NF004907">
    <property type="entry name" value="PRK06265.2-2"/>
    <property type="match status" value="1"/>
</dbReference>
<dbReference type="Proteomes" id="UP000035704">
    <property type="component" value="Chromosome"/>
</dbReference>
<evidence type="ECO:0000313" key="7">
    <source>
        <dbReference type="EMBL" id="AKL97238.1"/>
    </source>
</evidence>
<keyword evidence="2" id="KW-0813">Transport</keyword>
<evidence type="ECO:0000256" key="6">
    <source>
        <dbReference type="ARBA" id="ARBA00023136"/>
    </source>
</evidence>
<evidence type="ECO:0000256" key="5">
    <source>
        <dbReference type="ARBA" id="ARBA00022989"/>
    </source>
</evidence>
<dbReference type="STRING" id="84022.CACET_c38100"/>
<dbReference type="GO" id="GO:0005886">
    <property type="term" value="C:plasma membrane"/>
    <property type="evidence" value="ECO:0007669"/>
    <property type="project" value="UniProtKB-SubCell"/>
</dbReference>
<dbReference type="OrthoDB" id="9809846at2"/>
<dbReference type="PANTHER" id="PTHR34229">
    <property type="entry name" value="METAL TRANSPORT PROTEIN HI_1621-RELATED"/>
    <property type="match status" value="1"/>
</dbReference>
<dbReference type="GO" id="GO:0000041">
    <property type="term" value="P:transition metal ion transport"/>
    <property type="evidence" value="ECO:0007669"/>
    <property type="project" value="InterPro"/>
</dbReference>
<evidence type="ECO:0000256" key="3">
    <source>
        <dbReference type="ARBA" id="ARBA00022475"/>
    </source>
</evidence>
<dbReference type="Pfam" id="PF01891">
    <property type="entry name" value="CbiM"/>
    <property type="match status" value="1"/>
</dbReference>
<evidence type="ECO:0000313" key="8">
    <source>
        <dbReference type="Proteomes" id="UP000035704"/>
    </source>
</evidence>
<evidence type="ECO:0000256" key="1">
    <source>
        <dbReference type="ARBA" id="ARBA00004651"/>
    </source>
</evidence>
<reference evidence="7 8" key="1">
    <citation type="submission" date="2014-10" db="EMBL/GenBank/DDBJ databases">
        <title>Genome sequence of Clostridium aceticum DSM 1496.</title>
        <authorList>
            <person name="Poehlein A."/>
            <person name="Schiel-Bengelsdorf B."/>
            <person name="Gottschalk G."/>
            <person name="Duerre P."/>
            <person name="Daniel R."/>
        </authorList>
    </citation>
    <scope>NUCLEOTIDE SEQUENCE [LARGE SCALE GENOMIC DNA]</scope>
    <source>
        <strain evidence="7 8">DSM 1496</strain>
    </source>
</reference>